<feature type="transmembrane region" description="Helical" evidence="2">
    <location>
        <begin position="44"/>
        <end position="68"/>
    </location>
</feature>
<feature type="transmembrane region" description="Helical" evidence="2">
    <location>
        <begin position="102"/>
        <end position="122"/>
    </location>
</feature>
<gene>
    <name evidence="3" type="ORF">BDN70DRAFT_894543</name>
</gene>
<keyword evidence="4" id="KW-1185">Reference proteome</keyword>
<dbReference type="EMBL" id="MU155203">
    <property type="protein sequence ID" value="KAF9479928.1"/>
    <property type="molecule type" value="Genomic_DNA"/>
</dbReference>
<keyword evidence="2" id="KW-0472">Membrane</keyword>
<evidence type="ECO:0000256" key="1">
    <source>
        <dbReference type="SAM" id="MobiDB-lite"/>
    </source>
</evidence>
<evidence type="ECO:0000256" key="2">
    <source>
        <dbReference type="SAM" id="Phobius"/>
    </source>
</evidence>
<dbReference type="AlphaFoldDB" id="A0A9P5Z1Z9"/>
<name>A0A9P5Z1Z9_9AGAR</name>
<comment type="caution">
    <text evidence="3">The sequence shown here is derived from an EMBL/GenBank/DDBJ whole genome shotgun (WGS) entry which is preliminary data.</text>
</comment>
<dbReference type="Proteomes" id="UP000807469">
    <property type="component" value="Unassembled WGS sequence"/>
</dbReference>
<evidence type="ECO:0000313" key="3">
    <source>
        <dbReference type="EMBL" id="KAF9479928.1"/>
    </source>
</evidence>
<accession>A0A9P5Z1Z9</accession>
<evidence type="ECO:0000313" key="4">
    <source>
        <dbReference type="Proteomes" id="UP000807469"/>
    </source>
</evidence>
<sequence length="197" mass="21670">MKPTETFHFDEEEYLNTISNKYFSHTALAKEIYRKRAKKLSSKVRTGVGILAATVTGGASLVGAALSARNMSVENQKLDLLEAEWRRRRHPPLPKNSLKDKIIPITIAVGTSLFAVGIDVALSGASPDQFYQLIPNTAVNDFVISEYYTVVDKGLSSAGNFVSKQVVSYKRGEEYEGGSSRHGNYSHGGGKRGYKKH</sequence>
<proteinExistence type="predicted"/>
<feature type="region of interest" description="Disordered" evidence="1">
    <location>
        <begin position="173"/>
        <end position="197"/>
    </location>
</feature>
<dbReference type="OrthoDB" id="3049306at2759"/>
<protein>
    <submittedName>
        <fullName evidence="3">Uncharacterized protein</fullName>
    </submittedName>
</protein>
<reference evidence="3" key="1">
    <citation type="submission" date="2020-11" db="EMBL/GenBank/DDBJ databases">
        <authorList>
            <consortium name="DOE Joint Genome Institute"/>
            <person name="Ahrendt S."/>
            <person name="Riley R."/>
            <person name="Andreopoulos W."/>
            <person name="Labutti K."/>
            <person name="Pangilinan J."/>
            <person name="Ruiz-Duenas F.J."/>
            <person name="Barrasa J.M."/>
            <person name="Sanchez-Garcia M."/>
            <person name="Camarero S."/>
            <person name="Miyauchi S."/>
            <person name="Serrano A."/>
            <person name="Linde D."/>
            <person name="Babiker R."/>
            <person name="Drula E."/>
            <person name="Ayuso-Fernandez I."/>
            <person name="Pacheco R."/>
            <person name="Padilla G."/>
            <person name="Ferreira P."/>
            <person name="Barriuso J."/>
            <person name="Kellner H."/>
            <person name="Castanera R."/>
            <person name="Alfaro M."/>
            <person name="Ramirez L."/>
            <person name="Pisabarro A.G."/>
            <person name="Kuo A."/>
            <person name="Tritt A."/>
            <person name="Lipzen A."/>
            <person name="He G."/>
            <person name="Yan M."/>
            <person name="Ng V."/>
            <person name="Cullen D."/>
            <person name="Martin F."/>
            <person name="Rosso M.-N."/>
            <person name="Henrissat B."/>
            <person name="Hibbett D."/>
            <person name="Martinez A.T."/>
            <person name="Grigoriev I.V."/>
        </authorList>
    </citation>
    <scope>NUCLEOTIDE SEQUENCE</scope>
    <source>
        <strain evidence="3">CIRM-BRFM 674</strain>
    </source>
</reference>
<keyword evidence="2" id="KW-1133">Transmembrane helix</keyword>
<keyword evidence="2" id="KW-0812">Transmembrane</keyword>
<organism evidence="3 4">
    <name type="scientific">Pholiota conissans</name>
    <dbReference type="NCBI Taxonomy" id="109636"/>
    <lineage>
        <taxon>Eukaryota</taxon>
        <taxon>Fungi</taxon>
        <taxon>Dikarya</taxon>
        <taxon>Basidiomycota</taxon>
        <taxon>Agaricomycotina</taxon>
        <taxon>Agaricomycetes</taxon>
        <taxon>Agaricomycetidae</taxon>
        <taxon>Agaricales</taxon>
        <taxon>Agaricineae</taxon>
        <taxon>Strophariaceae</taxon>
        <taxon>Pholiota</taxon>
    </lineage>
</organism>